<dbReference type="AlphaFoldDB" id="A0A0J8DYI0"/>
<proteinExistence type="predicted"/>
<reference evidence="1 2" key="1">
    <citation type="journal article" date="2014" name="Nature">
        <title>The genome of the recently domesticated crop plant sugar beet (Beta vulgaris).</title>
        <authorList>
            <person name="Dohm J.C."/>
            <person name="Minoche A.E."/>
            <person name="Holtgrawe D."/>
            <person name="Capella-Gutierrez S."/>
            <person name="Zakrzewski F."/>
            <person name="Tafer H."/>
            <person name="Rupp O."/>
            <person name="Sorensen T.R."/>
            <person name="Stracke R."/>
            <person name="Reinhardt R."/>
            <person name="Goesmann A."/>
            <person name="Kraft T."/>
            <person name="Schulz B."/>
            <person name="Stadler P.F."/>
            <person name="Schmidt T."/>
            <person name="Gabaldon T."/>
            <person name="Lehrach H."/>
            <person name="Weisshaar B."/>
            <person name="Himmelbauer H."/>
        </authorList>
    </citation>
    <scope>NUCLEOTIDE SEQUENCE [LARGE SCALE GENOMIC DNA]</scope>
    <source>
        <tissue evidence="1">Taproot</tissue>
    </source>
</reference>
<gene>
    <name evidence="1" type="ORF">BVRB_003710</name>
</gene>
<dbReference type="EMBL" id="KQ090422">
    <property type="protein sequence ID" value="KMS95935.1"/>
    <property type="molecule type" value="Genomic_DNA"/>
</dbReference>
<organism evidence="1 2">
    <name type="scientific">Beta vulgaris subsp. vulgaris</name>
    <name type="common">Beet</name>
    <dbReference type="NCBI Taxonomy" id="3555"/>
    <lineage>
        <taxon>Eukaryota</taxon>
        <taxon>Viridiplantae</taxon>
        <taxon>Streptophyta</taxon>
        <taxon>Embryophyta</taxon>
        <taxon>Tracheophyta</taxon>
        <taxon>Spermatophyta</taxon>
        <taxon>Magnoliopsida</taxon>
        <taxon>eudicotyledons</taxon>
        <taxon>Gunneridae</taxon>
        <taxon>Pentapetalae</taxon>
        <taxon>Caryophyllales</taxon>
        <taxon>Chenopodiaceae</taxon>
        <taxon>Betoideae</taxon>
        <taxon>Beta</taxon>
    </lineage>
</organism>
<protein>
    <submittedName>
        <fullName evidence="1">Uncharacterized protein</fullName>
    </submittedName>
</protein>
<dbReference type="Gramene" id="KMS95935">
    <property type="protein sequence ID" value="KMS95935"/>
    <property type="gene ID" value="BVRB_003710"/>
</dbReference>
<sequence length="40" mass="4709">MVEVIKYSFISFFILISFVCKVSRLNLSLICNSEFIFLIM</sequence>
<evidence type="ECO:0000313" key="1">
    <source>
        <dbReference type="EMBL" id="KMS95935.1"/>
    </source>
</evidence>
<evidence type="ECO:0000313" key="2">
    <source>
        <dbReference type="Proteomes" id="UP000035740"/>
    </source>
</evidence>
<keyword evidence="2" id="KW-1185">Reference proteome</keyword>
<accession>A0A0J8DYI0</accession>
<dbReference type="Proteomes" id="UP000035740">
    <property type="component" value="Unassembled WGS sequence"/>
</dbReference>
<name>A0A0J8DYI0_BETVV</name>